<keyword evidence="2" id="KW-1185">Reference proteome</keyword>
<dbReference type="AlphaFoldDB" id="A0A0C9YD49"/>
<dbReference type="HOGENOM" id="CLU_201517_0_0_1"/>
<protein>
    <submittedName>
        <fullName evidence="1">Uncharacterized protein</fullName>
    </submittedName>
</protein>
<proteinExistence type="predicted"/>
<gene>
    <name evidence="1" type="ORF">PISMIDRAFT_679971</name>
</gene>
<sequence length="62" mass="6922">MDVDTDFHVPFHCRQLAPSDVPGWDYSTVPELVILPEDMLPEDARALTEHLQMIQSAAATIS</sequence>
<evidence type="ECO:0000313" key="1">
    <source>
        <dbReference type="EMBL" id="KIK22740.1"/>
    </source>
</evidence>
<organism evidence="1 2">
    <name type="scientific">Pisolithus microcarpus 441</name>
    <dbReference type="NCBI Taxonomy" id="765257"/>
    <lineage>
        <taxon>Eukaryota</taxon>
        <taxon>Fungi</taxon>
        <taxon>Dikarya</taxon>
        <taxon>Basidiomycota</taxon>
        <taxon>Agaricomycotina</taxon>
        <taxon>Agaricomycetes</taxon>
        <taxon>Agaricomycetidae</taxon>
        <taxon>Boletales</taxon>
        <taxon>Sclerodermatineae</taxon>
        <taxon>Pisolithaceae</taxon>
        <taxon>Pisolithus</taxon>
    </lineage>
</organism>
<reference evidence="1 2" key="1">
    <citation type="submission" date="2014-04" db="EMBL/GenBank/DDBJ databases">
        <authorList>
            <consortium name="DOE Joint Genome Institute"/>
            <person name="Kuo A."/>
            <person name="Kohler A."/>
            <person name="Costa M.D."/>
            <person name="Nagy L.G."/>
            <person name="Floudas D."/>
            <person name="Copeland A."/>
            <person name="Barry K.W."/>
            <person name="Cichocki N."/>
            <person name="Veneault-Fourrey C."/>
            <person name="LaButti K."/>
            <person name="Lindquist E.A."/>
            <person name="Lipzen A."/>
            <person name="Lundell T."/>
            <person name="Morin E."/>
            <person name="Murat C."/>
            <person name="Sun H."/>
            <person name="Tunlid A."/>
            <person name="Henrissat B."/>
            <person name="Grigoriev I.V."/>
            <person name="Hibbett D.S."/>
            <person name="Martin F."/>
            <person name="Nordberg H.P."/>
            <person name="Cantor M.N."/>
            <person name="Hua S.X."/>
        </authorList>
    </citation>
    <scope>NUCLEOTIDE SEQUENCE [LARGE SCALE GENOMIC DNA]</scope>
    <source>
        <strain evidence="1 2">441</strain>
    </source>
</reference>
<name>A0A0C9YD49_9AGAM</name>
<accession>A0A0C9YD49</accession>
<feature type="non-terminal residue" evidence="1">
    <location>
        <position position="62"/>
    </location>
</feature>
<dbReference type="Proteomes" id="UP000054018">
    <property type="component" value="Unassembled WGS sequence"/>
</dbReference>
<evidence type="ECO:0000313" key="2">
    <source>
        <dbReference type="Proteomes" id="UP000054018"/>
    </source>
</evidence>
<dbReference type="OrthoDB" id="2629620at2759"/>
<dbReference type="EMBL" id="KN833736">
    <property type="protein sequence ID" value="KIK22740.1"/>
    <property type="molecule type" value="Genomic_DNA"/>
</dbReference>
<reference evidence="2" key="2">
    <citation type="submission" date="2015-01" db="EMBL/GenBank/DDBJ databases">
        <title>Evolutionary Origins and Diversification of the Mycorrhizal Mutualists.</title>
        <authorList>
            <consortium name="DOE Joint Genome Institute"/>
            <consortium name="Mycorrhizal Genomics Consortium"/>
            <person name="Kohler A."/>
            <person name="Kuo A."/>
            <person name="Nagy L.G."/>
            <person name="Floudas D."/>
            <person name="Copeland A."/>
            <person name="Barry K.W."/>
            <person name="Cichocki N."/>
            <person name="Veneault-Fourrey C."/>
            <person name="LaButti K."/>
            <person name="Lindquist E.A."/>
            <person name="Lipzen A."/>
            <person name="Lundell T."/>
            <person name="Morin E."/>
            <person name="Murat C."/>
            <person name="Riley R."/>
            <person name="Ohm R."/>
            <person name="Sun H."/>
            <person name="Tunlid A."/>
            <person name="Henrissat B."/>
            <person name="Grigoriev I.V."/>
            <person name="Hibbett D.S."/>
            <person name="Martin F."/>
        </authorList>
    </citation>
    <scope>NUCLEOTIDE SEQUENCE [LARGE SCALE GENOMIC DNA]</scope>
    <source>
        <strain evidence="2">441</strain>
    </source>
</reference>